<dbReference type="Gene3D" id="2.60.40.1180">
    <property type="entry name" value="Golgi alpha-mannosidase II"/>
    <property type="match status" value="1"/>
</dbReference>
<dbReference type="RefSeq" id="WP_247974124.1">
    <property type="nucleotide sequence ID" value="NZ_CP095848.1"/>
</dbReference>
<dbReference type="Proteomes" id="UP000829647">
    <property type="component" value="Chromosome"/>
</dbReference>
<dbReference type="InterPro" id="IPR013780">
    <property type="entry name" value="Glyco_hydro_b"/>
</dbReference>
<dbReference type="PROSITE" id="PS51257">
    <property type="entry name" value="PROKAR_LIPOPROTEIN"/>
    <property type="match status" value="1"/>
</dbReference>
<gene>
    <name evidence="9" type="ORF">MWH26_09790</name>
</gene>
<proteinExistence type="inferred from homology"/>
<evidence type="ECO:0000256" key="2">
    <source>
        <dbReference type="ARBA" id="ARBA00022729"/>
    </source>
</evidence>
<dbReference type="EMBL" id="CP095848">
    <property type="protein sequence ID" value="UPL47495.1"/>
    <property type="molecule type" value="Genomic_DNA"/>
</dbReference>
<evidence type="ECO:0000256" key="5">
    <source>
        <dbReference type="SAM" id="MobiDB-lite"/>
    </source>
</evidence>
<feature type="compositionally biased region" description="Pro residues" evidence="5">
    <location>
        <begin position="32"/>
        <end position="44"/>
    </location>
</feature>
<dbReference type="PANTHER" id="PTHR11069:SF23">
    <property type="entry name" value="LYSOSOMAL ACID GLUCOSYLCERAMIDASE"/>
    <property type="match status" value="1"/>
</dbReference>
<evidence type="ECO:0000256" key="1">
    <source>
        <dbReference type="ARBA" id="ARBA00005382"/>
    </source>
</evidence>
<keyword evidence="10" id="KW-1185">Reference proteome</keyword>
<organism evidence="9 10">
    <name type="scientific">Hymenobacter sublimis</name>
    <dbReference type="NCBI Taxonomy" id="2933777"/>
    <lineage>
        <taxon>Bacteria</taxon>
        <taxon>Pseudomonadati</taxon>
        <taxon>Bacteroidota</taxon>
        <taxon>Cytophagia</taxon>
        <taxon>Cytophagales</taxon>
        <taxon>Hymenobacteraceae</taxon>
        <taxon>Hymenobacter</taxon>
    </lineage>
</organism>
<dbReference type="InterPro" id="IPR033453">
    <property type="entry name" value="Glyco_hydro_30_TIM-barrel"/>
</dbReference>
<dbReference type="Pfam" id="PF02055">
    <property type="entry name" value="Glyco_hydro_30"/>
    <property type="match status" value="1"/>
</dbReference>
<dbReference type="InterPro" id="IPR017853">
    <property type="entry name" value="GH"/>
</dbReference>
<dbReference type="SUPFAM" id="SSF51445">
    <property type="entry name" value="(Trans)glycosidases"/>
    <property type="match status" value="1"/>
</dbReference>
<dbReference type="InterPro" id="IPR033452">
    <property type="entry name" value="GH30_C"/>
</dbReference>
<evidence type="ECO:0000256" key="4">
    <source>
        <dbReference type="RuleBase" id="RU361188"/>
    </source>
</evidence>
<comment type="similarity">
    <text evidence="1 4">Belongs to the glycosyl hydrolase 30 family.</text>
</comment>
<dbReference type="InterPro" id="IPR001139">
    <property type="entry name" value="Glyco_hydro_30"/>
</dbReference>
<keyword evidence="3 4" id="KW-0378">Hydrolase</keyword>
<evidence type="ECO:0000259" key="8">
    <source>
        <dbReference type="Pfam" id="PF17189"/>
    </source>
</evidence>
<evidence type="ECO:0000313" key="10">
    <source>
        <dbReference type="Proteomes" id="UP000829647"/>
    </source>
</evidence>
<dbReference type="PANTHER" id="PTHR11069">
    <property type="entry name" value="GLUCOSYLCERAMIDASE"/>
    <property type="match status" value="1"/>
</dbReference>
<feature type="domain" description="Glycosyl hydrolase family 30 TIM-barrel" evidence="7">
    <location>
        <begin position="92"/>
        <end position="421"/>
    </location>
</feature>
<dbReference type="PRINTS" id="PR00843">
    <property type="entry name" value="GLHYDRLASE30"/>
</dbReference>
<accession>A0ABY4J3X8</accession>
<keyword evidence="2 6" id="KW-0732">Signal</keyword>
<evidence type="ECO:0000313" key="9">
    <source>
        <dbReference type="EMBL" id="UPL47495.1"/>
    </source>
</evidence>
<name>A0ABY4J3X8_9BACT</name>
<dbReference type="Gene3D" id="3.20.20.80">
    <property type="entry name" value="Glycosidases"/>
    <property type="match status" value="1"/>
</dbReference>
<evidence type="ECO:0000256" key="3">
    <source>
        <dbReference type="ARBA" id="ARBA00022801"/>
    </source>
</evidence>
<dbReference type="Pfam" id="PF17189">
    <property type="entry name" value="Glyco_hydro_30C"/>
    <property type="match status" value="1"/>
</dbReference>
<feature type="chain" id="PRO_5046879466" evidence="6">
    <location>
        <begin position="25"/>
        <end position="485"/>
    </location>
</feature>
<evidence type="ECO:0000256" key="6">
    <source>
        <dbReference type="SAM" id="SignalP"/>
    </source>
</evidence>
<evidence type="ECO:0000259" key="7">
    <source>
        <dbReference type="Pfam" id="PF02055"/>
    </source>
</evidence>
<protein>
    <submittedName>
        <fullName evidence="9">Glucosylceramidase</fullName>
    </submittedName>
</protein>
<reference evidence="9 10" key="1">
    <citation type="submission" date="2022-04" db="EMBL/GenBank/DDBJ databases">
        <title>Hymenobacter sp. isolated from the air.</title>
        <authorList>
            <person name="Won M."/>
            <person name="Lee C.-M."/>
            <person name="Woen H.-Y."/>
            <person name="Kwon S.-W."/>
        </authorList>
    </citation>
    <scope>NUCLEOTIDE SEQUENCE [LARGE SCALE GENOMIC DNA]</scope>
    <source>
        <strain evidence="10">5516 S-25</strain>
    </source>
</reference>
<feature type="region of interest" description="Disordered" evidence="5">
    <location>
        <begin position="24"/>
        <end position="49"/>
    </location>
</feature>
<sequence length="485" mass="51997">MKLFPGFRLGLACVLLLGSAGCGGSTDDSTPTPSPAPPVPPQPAGPSQVAQWLTAPDKSALFYKSTSPLNFQATSSQNPTIIVDTTQSYQSIDGFGYTLTGSSAMLLKQMSATARAALLKELFATDGASIGTSYLRVSIGASDLDVGVFTYDDAAQPDPTLAQFSLAPDKVNLVPVLKEILAINPSIKILGSPWTAPRWMKTNNSYIGGALKPEYYAAYAQYFVKYLQAMQAEGIRLDAITLQNEPLHDGNNPSMLMSALEQATFIRDHVGPALRAAGLTTKIITYDHNLDKPEYPLTILRDPGASQYVDGSAFHLYAGDITAMTTVRNAFPSKNVYFTEQWVGGPGDFAGDLKWHVSNLIIGATRNWSRNVLEWNLAADPNYGPYTPGGCSTCLGALTISGDNVTRNTAYYTVAHAAKFVRPGSVRISTNELGNLPNVAFKNPDGKKVLIVLNAGNATQRFAIQYRGNVATTSLDKGAVGTYVW</sequence>
<feature type="signal peptide" evidence="6">
    <location>
        <begin position="1"/>
        <end position="24"/>
    </location>
</feature>
<keyword evidence="4" id="KW-0326">Glycosidase</keyword>
<feature type="domain" description="Glycosyl hydrolase family 30 beta sandwich" evidence="8">
    <location>
        <begin position="424"/>
        <end position="483"/>
    </location>
</feature>